<dbReference type="InterPro" id="IPR012705">
    <property type="entry name" value="2Me_IsoCit_deHydtase_PrpD"/>
</dbReference>
<dbReference type="Pfam" id="PF03972">
    <property type="entry name" value="MmgE_PrpD_N"/>
    <property type="match status" value="1"/>
</dbReference>
<dbReference type="GO" id="GO:0006099">
    <property type="term" value="P:tricarboxylic acid cycle"/>
    <property type="evidence" value="ECO:0007669"/>
    <property type="project" value="UniProtKB-KW"/>
</dbReference>
<dbReference type="Gene3D" id="3.30.1330.120">
    <property type="entry name" value="2-methylcitrate dehydratase PrpD"/>
    <property type="match status" value="1"/>
</dbReference>
<dbReference type="InterPro" id="IPR042188">
    <property type="entry name" value="MmgE/PrpD_sf_2"/>
</dbReference>
<comment type="similarity">
    <text evidence="1">Belongs to the PrpD family.</text>
</comment>
<evidence type="ECO:0000256" key="3">
    <source>
        <dbReference type="ARBA" id="ARBA00023239"/>
    </source>
</evidence>
<dbReference type="PANTHER" id="PTHR16943">
    <property type="entry name" value="2-METHYLCITRATE DEHYDRATASE-RELATED"/>
    <property type="match status" value="1"/>
</dbReference>
<dbReference type="InterPro" id="IPR005656">
    <property type="entry name" value="MmgE_PrpD"/>
</dbReference>
<dbReference type="GO" id="GO:0019679">
    <property type="term" value="P:propionate metabolic process, methylcitrate cycle"/>
    <property type="evidence" value="ECO:0007669"/>
    <property type="project" value="InterPro"/>
</dbReference>
<dbReference type="AlphaFoldDB" id="A0A3B0V3I9"/>
<dbReference type="InterPro" id="IPR036148">
    <property type="entry name" value="MmgE/PrpD_sf"/>
</dbReference>
<name>A0A3B0V3I9_9ZZZZ</name>
<dbReference type="NCBIfam" id="TIGR02330">
    <property type="entry name" value="prpD"/>
    <property type="match status" value="1"/>
</dbReference>
<gene>
    <name evidence="6" type="ORF">MNBD_GAMMA01-1477</name>
</gene>
<feature type="domain" description="MmgE/PrpD N-terminal" evidence="4">
    <location>
        <begin position="20"/>
        <end position="272"/>
    </location>
</feature>
<dbReference type="EMBL" id="UOEW01000172">
    <property type="protein sequence ID" value="VAW37551.1"/>
    <property type="molecule type" value="Genomic_DNA"/>
</dbReference>
<dbReference type="FunFam" id="3.30.1330.120:FF:000001">
    <property type="entry name" value="2-methylcitrate dehydratase"/>
    <property type="match status" value="1"/>
</dbReference>
<evidence type="ECO:0000259" key="4">
    <source>
        <dbReference type="Pfam" id="PF03972"/>
    </source>
</evidence>
<accession>A0A3B0V3I9</accession>
<dbReference type="InterPro" id="IPR045336">
    <property type="entry name" value="MmgE_PrpD_N"/>
</dbReference>
<keyword evidence="3 6" id="KW-0456">Lyase</keyword>
<dbReference type="PANTHER" id="PTHR16943:SF8">
    <property type="entry name" value="2-METHYLCITRATE DEHYDRATASE"/>
    <property type="match status" value="1"/>
</dbReference>
<dbReference type="Gene3D" id="1.10.4100.10">
    <property type="entry name" value="2-methylcitrate dehydratase PrpD"/>
    <property type="match status" value="1"/>
</dbReference>
<dbReference type="InterPro" id="IPR045337">
    <property type="entry name" value="MmgE_PrpD_C"/>
</dbReference>
<dbReference type="EC" id="4.2.1.79" evidence="6"/>
<protein>
    <submittedName>
        <fullName evidence="6">2-methylcitrate dehydratase</fullName>
        <ecNumber evidence="6">4.2.1.79</ecNumber>
    </submittedName>
</protein>
<evidence type="ECO:0000313" key="6">
    <source>
        <dbReference type="EMBL" id="VAW37551.1"/>
    </source>
</evidence>
<evidence type="ECO:0000256" key="1">
    <source>
        <dbReference type="ARBA" id="ARBA00006174"/>
    </source>
</evidence>
<dbReference type="GO" id="GO:0051537">
    <property type="term" value="F:2 iron, 2 sulfur cluster binding"/>
    <property type="evidence" value="ECO:0007669"/>
    <property type="project" value="InterPro"/>
</dbReference>
<dbReference type="NCBIfam" id="NF006943">
    <property type="entry name" value="PRK09425.1"/>
    <property type="match status" value="1"/>
</dbReference>
<evidence type="ECO:0000259" key="5">
    <source>
        <dbReference type="Pfam" id="PF19305"/>
    </source>
</evidence>
<feature type="domain" description="MmgE/PrpD C-terminal" evidence="5">
    <location>
        <begin position="289"/>
        <end position="460"/>
    </location>
</feature>
<sequence length="482" mass="53493">MSSADIRSAKRPEFDKVITNIVDYVIDYKIDSEEAYKTAHYCLLDSLGCAMLAMKFPECVKHLGPVVAGADLQGGARVPGTAYELDPVQAAFNIGTLIRWLDFNDTWLAAEWGHPSDNLGAILAVADYVSRQNIANGKQPLSIKHVLTAMIKAHEIQGVLALENSYNRVGLDHVLLVRIASTAVATQMLGGSREEILNAVSHAWIDGCALRTYRHAPNTGSRKSWAAGDATRRAVQLAFIALKGEMGYPSALSAPTWGFYDVLFNGNEFQFQRDYGSYVMENILFKISFPAEFHAQTAVECAMQLHHQVKDRLDDIASIDIETQEAAVRIIDKTGSLDNPADRDHCLQYMIAIPLIHGRLVADDYEDDIANDVRVDVLRDKMSVVENKRFTEEYFDIDKRYIGNAIQITFKDGSVTDKIAIDYPIGHRLRRSEGIPVLLQKFEDAIAGHLSAKKVGQILALAKDKTNFANSDITNLMDLFAL</sequence>
<reference evidence="6" key="1">
    <citation type="submission" date="2018-06" db="EMBL/GenBank/DDBJ databases">
        <authorList>
            <person name="Zhirakovskaya E."/>
        </authorList>
    </citation>
    <scope>NUCLEOTIDE SEQUENCE</scope>
</reference>
<dbReference type="SUPFAM" id="SSF103378">
    <property type="entry name" value="2-methylcitrate dehydratase PrpD"/>
    <property type="match status" value="1"/>
</dbReference>
<dbReference type="GO" id="GO:0047547">
    <property type="term" value="F:2-methylcitrate dehydratase activity"/>
    <property type="evidence" value="ECO:0007669"/>
    <property type="project" value="UniProtKB-EC"/>
</dbReference>
<dbReference type="Pfam" id="PF19305">
    <property type="entry name" value="MmgE_PrpD_C"/>
    <property type="match status" value="1"/>
</dbReference>
<keyword evidence="2" id="KW-0816">Tricarboxylic acid cycle</keyword>
<dbReference type="InterPro" id="IPR042183">
    <property type="entry name" value="MmgE/PrpD_sf_1"/>
</dbReference>
<proteinExistence type="inferred from homology"/>
<evidence type="ECO:0000256" key="2">
    <source>
        <dbReference type="ARBA" id="ARBA00022532"/>
    </source>
</evidence>
<organism evidence="6">
    <name type="scientific">hydrothermal vent metagenome</name>
    <dbReference type="NCBI Taxonomy" id="652676"/>
    <lineage>
        <taxon>unclassified sequences</taxon>
        <taxon>metagenomes</taxon>
        <taxon>ecological metagenomes</taxon>
    </lineage>
</organism>